<dbReference type="Pfam" id="PF00106">
    <property type="entry name" value="adh_short"/>
    <property type="match status" value="1"/>
</dbReference>
<name>A0AAV9GQU1_9PEZI</name>
<gene>
    <name evidence="4" type="ORF">QBC34DRAFT_402970</name>
</gene>
<sequence>MASSLTANSIFGVEGMVAVITGGGTGIGLTMARALATNGAAKVYLLGRRLDILQEVAKEHPSIFVPLQCDVTSKESLQAAVDAVTTESGFVNLVVANSGVGGSPARWDPSYSIAEARQKMFTENNMDDMTFAFHVNTTGAFFTMTAFLELLDAGNKNALKGGFGAPFPGGKEPSVQSQVIFTTSVAAFSRHPLSNPAYAGSKAAIMHLTKHSSSAMAPYGIRVNALAPGLFPSDLAAGMIGSRKPDEEGPEDPRFIPVRRFGGDQDMAGTLLYLASHAGGFCNGTILLMDGGRAAVMPTSY</sequence>
<accession>A0AAV9GQU1</accession>
<dbReference type="Proteomes" id="UP001321760">
    <property type="component" value="Unassembled WGS sequence"/>
</dbReference>
<comment type="caution">
    <text evidence="4">The sequence shown here is derived from an EMBL/GenBank/DDBJ whole genome shotgun (WGS) entry which is preliminary data.</text>
</comment>
<reference evidence="4" key="2">
    <citation type="submission" date="2023-05" db="EMBL/GenBank/DDBJ databases">
        <authorList>
            <consortium name="Lawrence Berkeley National Laboratory"/>
            <person name="Steindorff A."/>
            <person name="Hensen N."/>
            <person name="Bonometti L."/>
            <person name="Westerberg I."/>
            <person name="Brannstrom I.O."/>
            <person name="Guillou S."/>
            <person name="Cros-Aarteil S."/>
            <person name="Calhoun S."/>
            <person name="Haridas S."/>
            <person name="Kuo A."/>
            <person name="Mondo S."/>
            <person name="Pangilinan J."/>
            <person name="Riley R."/>
            <person name="Labutti K."/>
            <person name="Andreopoulos B."/>
            <person name="Lipzen A."/>
            <person name="Chen C."/>
            <person name="Yanf M."/>
            <person name="Daum C."/>
            <person name="Ng V."/>
            <person name="Clum A."/>
            <person name="Ohm R."/>
            <person name="Martin F."/>
            <person name="Silar P."/>
            <person name="Natvig D."/>
            <person name="Lalanne C."/>
            <person name="Gautier V."/>
            <person name="Ament-Velasquez S.L."/>
            <person name="Kruys A."/>
            <person name="Hutchinson M.I."/>
            <person name="Powell A.J."/>
            <person name="Barry K."/>
            <person name="Miller A.N."/>
            <person name="Grigoriev I.V."/>
            <person name="Debuchy R."/>
            <person name="Gladieux P."/>
            <person name="Thoren M.H."/>
            <person name="Johannesson H."/>
        </authorList>
    </citation>
    <scope>NUCLEOTIDE SEQUENCE</scope>
    <source>
        <strain evidence="4">PSN243</strain>
    </source>
</reference>
<dbReference type="PANTHER" id="PTHR43618:SF18">
    <property type="entry name" value="SHORT CHAIN DEHYDROGENASE_REDUCTASE FAMILY (AFU_ORTHOLOGUE AFUA_5G12480)"/>
    <property type="match status" value="1"/>
</dbReference>
<reference evidence="4" key="1">
    <citation type="journal article" date="2023" name="Mol. Phylogenet. Evol.">
        <title>Genome-scale phylogeny and comparative genomics of the fungal order Sordariales.</title>
        <authorList>
            <person name="Hensen N."/>
            <person name="Bonometti L."/>
            <person name="Westerberg I."/>
            <person name="Brannstrom I.O."/>
            <person name="Guillou S."/>
            <person name="Cros-Aarteil S."/>
            <person name="Calhoun S."/>
            <person name="Haridas S."/>
            <person name="Kuo A."/>
            <person name="Mondo S."/>
            <person name="Pangilinan J."/>
            <person name="Riley R."/>
            <person name="LaButti K."/>
            <person name="Andreopoulos B."/>
            <person name="Lipzen A."/>
            <person name="Chen C."/>
            <person name="Yan M."/>
            <person name="Daum C."/>
            <person name="Ng V."/>
            <person name="Clum A."/>
            <person name="Steindorff A."/>
            <person name="Ohm R.A."/>
            <person name="Martin F."/>
            <person name="Silar P."/>
            <person name="Natvig D.O."/>
            <person name="Lalanne C."/>
            <person name="Gautier V."/>
            <person name="Ament-Velasquez S.L."/>
            <person name="Kruys A."/>
            <person name="Hutchinson M.I."/>
            <person name="Powell A.J."/>
            <person name="Barry K."/>
            <person name="Miller A.N."/>
            <person name="Grigoriev I.V."/>
            <person name="Debuchy R."/>
            <person name="Gladieux P."/>
            <person name="Hiltunen Thoren M."/>
            <person name="Johannesson H."/>
        </authorList>
    </citation>
    <scope>NUCLEOTIDE SEQUENCE</scope>
    <source>
        <strain evidence="4">PSN243</strain>
    </source>
</reference>
<protein>
    <submittedName>
        <fullName evidence="4">Uncharacterized protein</fullName>
    </submittedName>
</protein>
<dbReference type="Gene3D" id="3.40.50.720">
    <property type="entry name" value="NAD(P)-binding Rossmann-like Domain"/>
    <property type="match status" value="1"/>
</dbReference>
<dbReference type="CDD" id="cd05233">
    <property type="entry name" value="SDR_c"/>
    <property type="match status" value="1"/>
</dbReference>
<proteinExistence type="inferred from homology"/>
<dbReference type="EMBL" id="MU865932">
    <property type="protein sequence ID" value="KAK4450633.1"/>
    <property type="molecule type" value="Genomic_DNA"/>
</dbReference>
<keyword evidence="5" id="KW-1185">Reference proteome</keyword>
<dbReference type="InterPro" id="IPR052178">
    <property type="entry name" value="Sec_Metab_Biosynth_SDR"/>
</dbReference>
<keyword evidence="3" id="KW-0560">Oxidoreductase</keyword>
<dbReference type="GO" id="GO:0016491">
    <property type="term" value="F:oxidoreductase activity"/>
    <property type="evidence" value="ECO:0007669"/>
    <property type="project" value="UniProtKB-KW"/>
</dbReference>
<comment type="similarity">
    <text evidence="1">Belongs to the short-chain dehydrogenases/reductases (SDR) family.</text>
</comment>
<evidence type="ECO:0000313" key="5">
    <source>
        <dbReference type="Proteomes" id="UP001321760"/>
    </source>
</evidence>
<dbReference type="SUPFAM" id="SSF51735">
    <property type="entry name" value="NAD(P)-binding Rossmann-fold domains"/>
    <property type="match status" value="1"/>
</dbReference>
<evidence type="ECO:0000256" key="1">
    <source>
        <dbReference type="ARBA" id="ARBA00006484"/>
    </source>
</evidence>
<dbReference type="PRINTS" id="PR00081">
    <property type="entry name" value="GDHRDH"/>
</dbReference>
<dbReference type="Pfam" id="PF13561">
    <property type="entry name" value="adh_short_C2"/>
    <property type="match status" value="1"/>
</dbReference>
<organism evidence="4 5">
    <name type="scientific">Podospora aff. communis PSN243</name>
    <dbReference type="NCBI Taxonomy" id="3040156"/>
    <lineage>
        <taxon>Eukaryota</taxon>
        <taxon>Fungi</taxon>
        <taxon>Dikarya</taxon>
        <taxon>Ascomycota</taxon>
        <taxon>Pezizomycotina</taxon>
        <taxon>Sordariomycetes</taxon>
        <taxon>Sordariomycetidae</taxon>
        <taxon>Sordariales</taxon>
        <taxon>Podosporaceae</taxon>
        <taxon>Podospora</taxon>
    </lineage>
</organism>
<evidence type="ECO:0000313" key="4">
    <source>
        <dbReference type="EMBL" id="KAK4450633.1"/>
    </source>
</evidence>
<dbReference type="InterPro" id="IPR002347">
    <property type="entry name" value="SDR_fam"/>
</dbReference>
<evidence type="ECO:0000256" key="2">
    <source>
        <dbReference type="ARBA" id="ARBA00022857"/>
    </source>
</evidence>
<keyword evidence="2" id="KW-0521">NADP</keyword>
<dbReference type="PANTHER" id="PTHR43618">
    <property type="entry name" value="7-ALPHA-HYDROXYSTEROID DEHYDROGENASE"/>
    <property type="match status" value="1"/>
</dbReference>
<dbReference type="InterPro" id="IPR036291">
    <property type="entry name" value="NAD(P)-bd_dom_sf"/>
</dbReference>
<evidence type="ECO:0000256" key="3">
    <source>
        <dbReference type="ARBA" id="ARBA00023002"/>
    </source>
</evidence>
<dbReference type="AlphaFoldDB" id="A0AAV9GQU1"/>